<feature type="transmembrane region" description="Helical" evidence="9">
    <location>
        <begin position="42"/>
        <end position="65"/>
    </location>
</feature>
<keyword evidence="4 9" id="KW-0812">Transmembrane</keyword>
<evidence type="ECO:0000256" key="6">
    <source>
        <dbReference type="ARBA" id="ARBA00022989"/>
    </source>
</evidence>
<dbReference type="SUPFAM" id="SSF161111">
    <property type="entry name" value="Cation efflux protein transmembrane domain-like"/>
    <property type="match status" value="1"/>
</dbReference>
<sequence length="400" mass="45814">MLAPEPSDQNENTPENETRDISIQMGQHSSIKKRKPLMNQKTLFVLNISLNCVLFAVEIIIGYLLSSLALVSDALHVFTDVFSTVVGLVALIYADKDRRSSHIRNYRYTYGFERFQIMGSLANGFLLLAFSINIIIESFIKFIIPDPVRKPMYVLIVGVVGLFFNILSACLFHDQIRVHRHDHKIVEIEDQIDQSITSEPQIRKPKAKSSTYLNLYGVFLHIFGDLIGSLLVIVVSVSKIFSDHPFVDYLDPLLSILLSSIMIFACYRQLRFAIPIFLQKTPSHLDALLLKRKIKNKFPQLKSVHELHLWQLTPETYIATLHIKVSDFNGLQILVKSIQDFLRSFGIFSVTIQPEIADQTFDDDELEQIEEFCSFQLEKENEIKSTCCPHLHQRTSGPEE</sequence>
<evidence type="ECO:0000259" key="11">
    <source>
        <dbReference type="Pfam" id="PF16916"/>
    </source>
</evidence>
<keyword evidence="3" id="KW-0813">Transport</keyword>
<dbReference type="GO" id="GO:0016020">
    <property type="term" value="C:membrane"/>
    <property type="evidence" value="ECO:0007669"/>
    <property type="project" value="UniProtKB-SubCell"/>
</dbReference>
<dbReference type="GO" id="GO:0006882">
    <property type="term" value="P:intracellular zinc ion homeostasis"/>
    <property type="evidence" value="ECO:0007669"/>
    <property type="project" value="TreeGrafter"/>
</dbReference>
<feature type="transmembrane region" description="Helical" evidence="9">
    <location>
        <begin position="152"/>
        <end position="172"/>
    </location>
</feature>
<evidence type="ECO:0000256" key="7">
    <source>
        <dbReference type="ARBA" id="ARBA00023136"/>
    </source>
</evidence>
<comment type="subcellular location">
    <subcellularLocation>
        <location evidence="1">Membrane</location>
        <topology evidence="1">Multi-pass membrane protein</topology>
    </subcellularLocation>
</comment>
<keyword evidence="7 9" id="KW-0472">Membrane</keyword>
<gene>
    <name evidence="12" type="ORF">RF11_09124</name>
</gene>
<dbReference type="InterPro" id="IPR058533">
    <property type="entry name" value="Cation_efflux_TM"/>
</dbReference>
<feature type="domain" description="Cation efflux protein cytoplasmic" evidence="11">
    <location>
        <begin position="293"/>
        <end position="355"/>
    </location>
</feature>
<dbReference type="OrthoDB" id="29444at2759"/>
<reference evidence="12 13" key="1">
    <citation type="journal article" date="2014" name="Genome Biol. Evol.">
        <title>The genome of the myxosporean Thelohanellus kitauei shows adaptations to nutrient acquisition within its fish host.</title>
        <authorList>
            <person name="Yang Y."/>
            <person name="Xiong J."/>
            <person name="Zhou Z."/>
            <person name="Huo F."/>
            <person name="Miao W."/>
            <person name="Ran C."/>
            <person name="Liu Y."/>
            <person name="Zhang J."/>
            <person name="Feng J."/>
            <person name="Wang M."/>
            <person name="Wang M."/>
            <person name="Wang L."/>
            <person name="Yao B."/>
        </authorList>
    </citation>
    <scope>NUCLEOTIDE SEQUENCE [LARGE SCALE GENOMIC DNA]</scope>
    <source>
        <strain evidence="12">Wuqing</strain>
    </source>
</reference>
<evidence type="ECO:0000256" key="1">
    <source>
        <dbReference type="ARBA" id="ARBA00004141"/>
    </source>
</evidence>
<evidence type="ECO:0000313" key="12">
    <source>
        <dbReference type="EMBL" id="KII73406.1"/>
    </source>
</evidence>
<feature type="transmembrane region" description="Helical" evidence="9">
    <location>
        <begin position="249"/>
        <end position="267"/>
    </location>
</feature>
<protein>
    <submittedName>
        <fullName evidence="12">Zinc homeostasis factor 1</fullName>
    </submittedName>
</protein>
<dbReference type="PANTHER" id="PTHR45820:SF4">
    <property type="entry name" value="ZINC TRANSPORTER 63C, ISOFORM F"/>
    <property type="match status" value="1"/>
</dbReference>
<dbReference type="PANTHER" id="PTHR45820">
    <property type="entry name" value="FI23527P1"/>
    <property type="match status" value="1"/>
</dbReference>
<comment type="caution">
    <text evidence="12">The sequence shown here is derived from an EMBL/GenBank/DDBJ whole genome shotgun (WGS) entry which is preliminary data.</text>
</comment>
<proteinExistence type="inferred from homology"/>
<accession>A0A0C2N199</accession>
<evidence type="ECO:0000256" key="9">
    <source>
        <dbReference type="SAM" id="Phobius"/>
    </source>
</evidence>
<dbReference type="Pfam" id="PF01545">
    <property type="entry name" value="Cation_efflux"/>
    <property type="match status" value="1"/>
</dbReference>
<feature type="transmembrane region" description="Helical" evidence="9">
    <location>
        <begin position="213"/>
        <end position="237"/>
    </location>
</feature>
<feature type="transmembrane region" description="Helical" evidence="9">
    <location>
        <begin position="115"/>
        <end position="140"/>
    </location>
</feature>
<dbReference type="Proteomes" id="UP000031668">
    <property type="component" value="Unassembled WGS sequence"/>
</dbReference>
<keyword evidence="13" id="KW-1185">Reference proteome</keyword>
<evidence type="ECO:0000256" key="2">
    <source>
        <dbReference type="ARBA" id="ARBA00008873"/>
    </source>
</evidence>
<feature type="transmembrane region" description="Helical" evidence="9">
    <location>
        <begin position="77"/>
        <end position="94"/>
    </location>
</feature>
<evidence type="ECO:0000256" key="4">
    <source>
        <dbReference type="ARBA" id="ARBA00022692"/>
    </source>
</evidence>
<evidence type="ECO:0000259" key="10">
    <source>
        <dbReference type="Pfam" id="PF01545"/>
    </source>
</evidence>
<dbReference type="OMA" id="THDASQM"/>
<evidence type="ECO:0000256" key="8">
    <source>
        <dbReference type="SAM" id="MobiDB-lite"/>
    </source>
</evidence>
<feature type="domain" description="Cation efflux protein transmembrane" evidence="10">
    <location>
        <begin position="46"/>
        <end position="275"/>
    </location>
</feature>
<dbReference type="NCBIfam" id="TIGR01297">
    <property type="entry name" value="CDF"/>
    <property type="match status" value="1"/>
</dbReference>
<dbReference type="Pfam" id="PF16916">
    <property type="entry name" value="ZT_dimer"/>
    <property type="match status" value="1"/>
</dbReference>
<dbReference type="InterPro" id="IPR027469">
    <property type="entry name" value="Cation_efflux_TMD_sf"/>
</dbReference>
<dbReference type="InterPro" id="IPR027470">
    <property type="entry name" value="Cation_efflux_CTD"/>
</dbReference>
<organism evidence="12 13">
    <name type="scientific">Thelohanellus kitauei</name>
    <name type="common">Myxosporean</name>
    <dbReference type="NCBI Taxonomy" id="669202"/>
    <lineage>
        <taxon>Eukaryota</taxon>
        <taxon>Metazoa</taxon>
        <taxon>Cnidaria</taxon>
        <taxon>Myxozoa</taxon>
        <taxon>Myxosporea</taxon>
        <taxon>Bivalvulida</taxon>
        <taxon>Platysporina</taxon>
        <taxon>Myxobolidae</taxon>
        <taxon>Thelohanellus</taxon>
    </lineage>
</organism>
<dbReference type="AlphaFoldDB" id="A0A0C2N199"/>
<evidence type="ECO:0000256" key="5">
    <source>
        <dbReference type="ARBA" id="ARBA00022833"/>
    </source>
</evidence>
<dbReference type="InterPro" id="IPR002524">
    <property type="entry name" value="Cation_efflux"/>
</dbReference>
<evidence type="ECO:0000313" key="13">
    <source>
        <dbReference type="Proteomes" id="UP000031668"/>
    </source>
</evidence>
<evidence type="ECO:0000256" key="3">
    <source>
        <dbReference type="ARBA" id="ARBA00022448"/>
    </source>
</evidence>
<name>A0A0C2N199_THEKT</name>
<dbReference type="GO" id="GO:0005385">
    <property type="term" value="F:zinc ion transmembrane transporter activity"/>
    <property type="evidence" value="ECO:0007669"/>
    <property type="project" value="TreeGrafter"/>
</dbReference>
<comment type="similarity">
    <text evidence="2">Belongs to the cation diffusion facilitator (CDF) transporter (TC 2.A.4) family. SLC30A subfamily.</text>
</comment>
<dbReference type="EMBL" id="JWZT01000858">
    <property type="protein sequence ID" value="KII73406.1"/>
    <property type="molecule type" value="Genomic_DNA"/>
</dbReference>
<dbReference type="Gene3D" id="1.20.1510.10">
    <property type="entry name" value="Cation efflux protein transmembrane domain"/>
    <property type="match status" value="1"/>
</dbReference>
<dbReference type="GO" id="GO:0010312">
    <property type="term" value="P:detoxification of zinc ion"/>
    <property type="evidence" value="ECO:0007669"/>
    <property type="project" value="TreeGrafter"/>
</dbReference>
<keyword evidence="6 9" id="KW-1133">Transmembrane helix</keyword>
<feature type="region of interest" description="Disordered" evidence="8">
    <location>
        <begin position="1"/>
        <end position="25"/>
    </location>
</feature>
<keyword evidence="5" id="KW-0862">Zinc</keyword>